<dbReference type="OMA" id="DIFHESQ"/>
<sequence length="172" mass="20212">MRVFKLAKSKSPLSTSSVLELFHKIDLKLSFINFENISRISPVSGELFIIDGLETPVIDGKVYTSTSDIFHESKFDVVIDKTDSVPKLFRFIYYNRQNKYRVLHYLVCNSNTSDNKVNYTITNSVTEGFMNNYYFIRDILFKEDNKGEEILDRSFWKDILIRNLSEVMYNKE</sequence>
<dbReference type="HOGENOM" id="CLU_1555685_0_0_1"/>
<reference evidence="1" key="1">
    <citation type="submission" date="2011-01" db="EMBL/GenBank/DDBJ databases">
        <title>The Genome Sequence of Nematocida parisii strain ERTm3.</title>
        <authorList>
            <consortium name="The Broad Institute Genome Sequencing Platform"/>
            <consortium name="The Broad Institute Genome Sequencing Center for Infectious Disease"/>
            <person name="Cuomo C."/>
            <person name="Troemel E."/>
            <person name="Young S.K."/>
            <person name="Zeng Q."/>
            <person name="Gargeya S."/>
            <person name="Fitzgerald M."/>
            <person name="Haas B."/>
            <person name="Abouelleil A."/>
            <person name="Alvarado L."/>
            <person name="Arachchi H.M."/>
            <person name="Berlin A."/>
            <person name="Chapman S.B."/>
            <person name="Gearin G."/>
            <person name="Goldberg J."/>
            <person name="Griggs A."/>
            <person name="Gujja S."/>
            <person name="Hansen M."/>
            <person name="Heiman D."/>
            <person name="Howarth C."/>
            <person name="Larimer J."/>
            <person name="Lui A."/>
            <person name="MacDonald P.J.P."/>
            <person name="McCowen C."/>
            <person name="Montmayeur A."/>
            <person name="Murphy C."/>
            <person name="Neiman D."/>
            <person name="Pearson M."/>
            <person name="Priest M."/>
            <person name="Roberts A."/>
            <person name="Saif S."/>
            <person name="Shea T."/>
            <person name="Sisk P."/>
            <person name="Stolte C."/>
            <person name="Sykes S."/>
            <person name="Wortman J."/>
            <person name="Nusbaum C."/>
            <person name="Birren B."/>
        </authorList>
    </citation>
    <scope>NUCLEOTIDE SEQUENCE</scope>
    <source>
        <strain evidence="1">ERTm3</strain>
    </source>
</reference>
<dbReference type="OrthoDB" id="2186842at2759"/>
<evidence type="ECO:0000313" key="2">
    <source>
        <dbReference type="Proteomes" id="UP000002872"/>
    </source>
</evidence>
<dbReference type="VEuPathDB" id="MicrosporidiaDB:NEQG_00180"/>
<proteinExistence type="predicted"/>
<accession>I3EJL3</accession>
<gene>
    <name evidence="1" type="ORF">NEQG_00180</name>
</gene>
<name>I3EJL3_NEMP3</name>
<dbReference type="AlphaFoldDB" id="I3EJL3"/>
<evidence type="ECO:0000313" key="1">
    <source>
        <dbReference type="EMBL" id="EIJ89410.1"/>
    </source>
</evidence>
<organism evidence="1 2">
    <name type="scientific">Nematocida parisii (strain ERTm3)</name>
    <name type="common">Nematode killer fungus</name>
    <dbReference type="NCBI Taxonomy" id="935791"/>
    <lineage>
        <taxon>Eukaryota</taxon>
        <taxon>Fungi</taxon>
        <taxon>Fungi incertae sedis</taxon>
        <taxon>Microsporidia</taxon>
        <taxon>Nematocida</taxon>
    </lineage>
</organism>
<protein>
    <submittedName>
        <fullName evidence="1">Uncharacterized protein</fullName>
    </submittedName>
</protein>
<keyword evidence="2" id="KW-1185">Reference proteome</keyword>
<dbReference type="Proteomes" id="UP000002872">
    <property type="component" value="Unassembled WGS sequence"/>
</dbReference>
<dbReference type="EMBL" id="GL870876">
    <property type="protein sequence ID" value="EIJ89410.1"/>
    <property type="molecule type" value="Genomic_DNA"/>
</dbReference>
<dbReference type="InParanoid" id="I3EJL3"/>